<keyword evidence="3 4" id="KW-0067">ATP-binding</keyword>
<dbReference type="PROSITE" id="PS50975">
    <property type="entry name" value="ATP_GRASP"/>
    <property type="match status" value="1"/>
</dbReference>
<dbReference type="InterPro" id="IPR011761">
    <property type="entry name" value="ATP-grasp"/>
</dbReference>
<name>A0ABP5NTW9_9ACTN</name>
<dbReference type="InterPro" id="IPR040570">
    <property type="entry name" value="LAL_C2"/>
</dbReference>
<dbReference type="PANTHER" id="PTHR43585:SF2">
    <property type="entry name" value="ATP-GRASP ENZYME FSQD"/>
    <property type="match status" value="1"/>
</dbReference>
<accession>A0ABP5NTW9</accession>
<dbReference type="InterPro" id="IPR052032">
    <property type="entry name" value="ATP-dep_AA_Ligase"/>
</dbReference>
<dbReference type="Pfam" id="PF13535">
    <property type="entry name" value="ATP-grasp_4"/>
    <property type="match status" value="1"/>
</dbReference>
<evidence type="ECO:0000256" key="1">
    <source>
        <dbReference type="ARBA" id="ARBA00022598"/>
    </source>
</evidence>
<dbReference type="SUPFAM" id="SSF56059">
    <property type="entry name" value="Glutathione synthetase ATP-binding domain-like"/>
    <property type="match status" value="1"/>
</dbReference>
<dbReference type="PANTHER" id="PTHR43585">
    <property type="entry name" value="FUMIPYRROLE BIOSYNTHESIS PROTEIN C"/>
    <property type="match status" value="1"/>
</dbReference>
<evidence type="ECO:0000256" key="4">
    <source>
        <dbReference type="PROSITE-ProRule" id="PRU00409"/>
    </source>
</evidence>
<evidence type="ECO:0000259" key="5">
    <source>
        <dbReference type="PROSITE" id="PS50975"/>
    </source>
</evidence>
<keyword evidence="2 4" id="KW-0547">Nucleotide-binding</keyword>
<comment type="caution">
    <text evidence="6">The sequence shown here is derived from an EMBL/GenBank/DDBJ whole genome shotgun (WGS) entry which is preliminary data.</text>
</comment>
<evidence type="ECO:0000256" key="3">
    <source>
        <dbReference type="ARBA" id="ARBA00022840"/>
    </source>
</evidence>
<keyword evidence="1" id="KW-0436">Ligase</keyword>
<proteinExistence type="predicted"/>
<dbReference type="RefSeq" id="WP_346164023.1">
    <property type="nucleotide sequence ID" value="NZ_BAAAOQ010000025.1"/>
</dbReference>
<evidence type="ECO:0000313" key="6">
    <source>
        <dbReference type="EMBL" id="GAA2202858.1"/>
    </source>
</evidence>
<feature type="domain" description="ATP-grasp" evidence="5">
    <location>
        <begin position="118"/>
        <end position="319"/>
    </location>
</feature>
<dbReference type="Gene3D" id="3.40.50.20">
    <property type="match status" value="1"/>
</dbReference>
<gene>
    <name evidence="6" type="ORF">GCM10009787_63540</name>
</gene>
<evidence type="ECO:0000256" key="2">
    <source>
        <dbReference type="ARBA" id="ARBA00022741"/>
    </source>
</evidence>
<sequence>MTHVLMVGFGSVFLDAVEGAVADGSIVVLEEPDNIRHRGLEGEAERRACLRAVLPATYQQGGDCVDIATELHRSWPIEAVVPALEYAVPAAAAIAEKLGLPGATSRAAAVLRDKLLLREATGRAGMPTPRWREIRGPEDIVAFAQAGPVVVKPADRQASVGVQLLDHCDPAEAERAWQALLEAAEPGHAPDRPLDRRFLAEERVYGTEYSVEALVREGSVEFFNVTEKSVIGGRHPVESGHVLPAPVSAETEQDMRTAMRRLVEATGFGSGILHAEWIMTGSELVLIECAGRCPGDRLTDLLDLAYATAIRPALIEILAGRRPRLPQRAAGAAAIRFMSAPPGEVVSVEGVAEARERPGVHSVQVTVAEGDRIRPWSSSWDRYGYALATGRNPEEANSLAVAAAASVRVRTR</sequence>
<dbReference type="EMBL" id="BAAAOQ010000025">
    <property type="protein sequence ID" value="GAA2202858.1"/>
    <property type="molecule type" value="Genomic_DNA"/>
</dbReference>
<dbReference type="Pfam" id="PF18603">
    <property type="entry name" value="LAL_C2"/>
    <property type="match status" value="1"/>
</dbReference>
<organism evidence="6 7">
    <name type="scientific">Streptomyces bangladeshensis</name>
    <dbReference type="NCBI Taxonomy" id="295352"/>
    <lineage>
        <taxon>Bacteria</taxon>
        <taxon>Bacillati</taxon>
        <taxon>Actinomycetota</taxon>
        <taxon>Actinomycetes</taxon>
        <taxon>Kitasatosporales</taxon>
        <taxon>Streptomycetaceae</taxon>
        <taxon>Streptomyces</taxon>
    </lineage>
</organism>
<dbReference type="Gene3D" id="3.30.470.20">
    <property type="entry name" value="ATP-grasp fold, B domain"/>
    <property type="match status" value="1"/>
</dbReference>
<dbReference type="Proteomes" id="UP001501391">
    <property type="component" value="Unassembled WGS sequence"/>
</dbReference>
<keyword evidence="7" id="KW-1185">Reference proteome</keyword>
<evidence type="ECO:0000313" key="7">
    <source>
        <dbReference type="Proteomes" id="UP001501391"/>
    </source>
</evidence>
<reference evidence="7" key="1">
    <citation type="journal article" date="2019" name="Int. J. Syst. Evol. Microbiol.">
        <title>The Global Catalogue of Microorganisms (GCM) 10K type strain sequencing project: providing services to taxonomists for standard genome sequencing and annotation.</title>
        <authorList>
            <consortium name="The Broad Institute Genomics Platform"/>
            <consortium name="The Broad Institute Genome Sequencing Center for Infectious Disease"/>
            <person name="Wu L."/>
            <person name="Ma J."/>
        </authorList>
    </citation>
    <scope>NUCLEOTIDE SEQUENCE [LARGE SCALE GENOMIC DNA]</scope>
    <source>
        <strain evidence="7">JCM 14924</strain>
    </source>
</reference>
<protein>
    <recommendedName>
        <fullName evidence="5">ATP-grasp domain-containing protein</fullName>
    </recommendedName>
</protein>